<dbReference type="AlphaFoldDB" id="A0A268H943"/>
<reference evidence="2 3" key="1">
    <citation type="submission" date="2017-07" db="EMBL/GenBank/DDBJ databases">
        <title>Isolation and whole genome analysis of endospore-forming bacteria from heroin.</title>
        <authorList>
            <person name="Kalinowski J."/>
            <person name="Ahrens B."/>
            <person name="Al-Dilaimi A."/>
            <person name="Winkler A."/>
            <person name="Wibberg D."/>
            <person name="Schleenbecker U."/>
            <person name="Ruckert C."/>
            <person name="Wolfel R."/>
            <person name="Grass G."/>
        </authorList>
    </citation>
    <scope>NUCLEOTIDE SEQUENCE [LARGE SCALE GENOMIC DNA]</scope>
    <source>
        <strain evidence="2 3">7509</strain>
    </source>
</reference>
<accession>A0A268H943</accession>
<proteinExistence type="predicted"/>
<sequence>MNMLKRIYQKLKNNIQKVRKKDMPEQSAKPAPKQDKIFIMINQLKHELNTLTKGYNNSLEELERSYNKALFQYEKQADAYEGIHKRYRNKMVSVGELKQAEKALKPLKEALSDVGVEMDKVKQWKKDDTLEIINKIQALKEDYAEAVARQIKQDAVTLQSQKEAYLQMVASIGKGYADVMDTERTVKNHLNQLGFNYSESIKERLELQTNELELNHLTITDKDVTEALKGIIEYRKPRQI</sequence>
<dbReference type="EMBL" id="NPBH01000078">
    <property type="protein sequence ID" value="PAE06407.1"/>
    <property type="molecule type" value="Genomic_DNA"/>
</dbReference>
<name>A0A268H943_9BACI</name>
<comment type="caution">
    <text evidence="2">The sequence shown here is derived from an EMBL/GenBank/DDBJ whole genome shotgun (WGS) entry which is preliminary data.</text>
</comment>
<dbReference type="RefSeq" id="WP_095272778.1">
    <property type="nucleotide sequence ID" value="NZ_NPBH01000078.1"/>
</dbReference>
<evidence type="ECO:0000313" key="3">
    <source>
        <dbReference type="Proteomes" id="UP000216475"/>
    </source>
</evidence>
<dbReference type="Proteomes" id="UP000216475">
    <property type="component" value="Unassembled WGS sequence"/>
</dbReference>
<protein>
    <submittedName>
        <fullName evidence="2">Uncharacterized protein</fullName>
    </submittedName>
</protein>
<gene>
    <name evidence="2" type="ORF">CHI12_16665</name>
</gene>
<evidence type="ECO:0000313" key="2">
    <source>
        <dbReference type="EMBL" id="PAE06407.1"/>
    </source>
</evidence>
<evidence type="ECO:0000256" key="1">
    <source>
        <dbReference type="SAM" id="Coils"/>
    </source>
</evidence>
<organism evidence="2 3">
    <name type="scientific">Terribacillus saccharophilus</name>
    <dbReference type="NCBI Taxonomy" id="361277"/>
    <lineage>
        <taxon>Bacteria</taxon>
        <taxon>Bacillati</taxon>
        <taxon>Bacillota</taxon>
        <taxon>Bacilli</taxon>
        <taxon>Bacillales</taxon>
        <taxon>Bacillaceae</taxon>
        <taxon>Terribacillus</taxon>
    </lineage>
</organism>
<keyword evidence="1" id="KW-0175">Coiled coil</keyword>
<feature type="coiled-coil region" evidence="1">
    <location>
        <begin position="1"/>
        <end position="61"/>
    </location>
</feature>